<dbReference type="EMBL" id="QGLE01000002">
    <property type="protein sequence ID" value="PWR24914.1"/>
    <property type="molecule type" value="Genomic_DNA"/>
</dbReference>
<keyword evidence="6" id="KW-1185">Reference proteome</keyword>
<evidence type="ECO:0000256" key="2">
    <source>
        <dbReference type="PIRSR" id="PIRSR601310-3"/>
    </source>
</evidence>
<feature type="active site" description="Tele-AMP-histidine intermediate" evidence="1">
    <location>
        <position position="108"/>
    </location>
</feature>
<dbReference type="InterPro" id="IPR039384">
    <property type="entry name" value="HINT"/>
</dbReference>
<proteinExistence type="predicted"/>
<dbReference type="Pfam" id="PF01230">
    <property type="entry name" value="HIT"/>
    <property type="match status" value="1"/>
</dbReference>
<evidence type="ECO:0000313" key="5">
    <source>
        <dbReference type="EMBL" id="PWR24914.1"/>
    </source>
</evidence>
<sequence length="149" mass="16222">MASGPLPVRNPDCIFCKIIDGVLPCHKVYEDDETLAFMDIFPLSPGHTLVIPKEHHPDLYAMPDHLTAAVMRTTRRVALAMAQAIGPDGMNLFQANGPAAGQTVYHFHMHILPRRLGDGVISTEHGQRPGDHAIIAGQAEKIRGALAEM</sequence>
<organism evidence="5 6">
    <name type="scientific">Zavarzinia aquatilis</name>
    <dbReference type="NCBI Taxonomy" id="2211142"/>
    <lineage>
        <taxon>Bacteria</taxon>
        <taxon>Pseudomonadati</taxon>
        <taxon>Pseudomonadota</taxon>
        <taxon>Alphaproteobacteria</taxon>
        <taxon>Rhodospirillales</taxon>
        <taxon>Zavarziniaceae</taxon>
        <taxon>Zavarzinia</taxon>
    </lineage>
</organism>
<dbReference type="InterPro" id="IPR001310">
    <property type="entry name" value="Histidine_triad_HIT"/>
</dbReference>
<dbReference type="AlphaFoldDB" id="A0A317EF47"/>
<protein>
    <submittedName>
        <fullName evidence="5">HIT family protein</fullName>
    </submittedName>
</protein>
<evidence type="ECO:0000256" key="3">
    <source>
        <dbReference type="PROSITE-ProRule" id="PRU00464"/>
    </source>
</evidence>
<dbReference type="Gene3D" id="3.30.428.10">
    <property type="entry name" value="HIT-like"/>
    <property type="match status" value="1"/>
</dbReference>
<reference evidence="5 6" key="1">
    <citation type="submission" date="2018-05" db="EMBL/GenBank/DDBJ databases">
        <title>Zavarzinia sp. HR-AS.</title>
        <authorList>
            <person name="Lee Y."/>
            <person name="Jeon C.O."/>
        </authorList>
    </citation>
    <scope>NUCLEOTIDE SEQUENCE [LARGE SCALE GENOMIC DNA]</scope>
    <source>
        <strain evidence="5 6">HR-AS</strain>
    </source>
</reference>
<evidence type="ECO:0000256" key="1">
    <source>
        <dbReference type="PIRSR" id="PIRSR601310-1"/>
    </source>
</evidence>
<feature type="short sequence motif" description="Histidine triad motif" evidence="2 3">
    <location>
        <begin position="106"/>
        <end position="110"/>
    </location>
</feature>
<dbReference type="CDD" id="cd01277">
    <property type="entry name" value="HINT_subgroup"/>
    <property type="match status" value="1"/>
</dbReference>
<dbReference type="GO" id="GO:0003824">
    <property type="term" value="F:catalytic activity"/>
    <property type="evidence" value="ECO:0007669"/>
    <property type="project" value="InterPro"/>
</dbReference>
<accession>A0A317EF47</accession>
<dbReference type="Proteomes" id="UP000245461">
    <property type="component" value="Unassembled WGS sequence"/>
</dbReference>
<dbReference type="InterPro" id="IPR011146">
    <property type="entry name" value="HIT-like"/>
</dbReference>
<dbReference type="PROSITE" id="PS00892">
    <property type="entry name" value="HIT_1"/>
    <property type="match status" value="1"/>
</dbReference>
<dbReference type="InterPro" id="IPR036265">
    <property type="entry name" value="HIT-like_sf"/>
</dbReference>
<dbReference type="PANTHER" id="PTHR46648:SF1">
    <property type="entry name" value="ADENOSINE 5'-MONOPHOSPHORAMIDASE HNT1"/>
    <property type="match status" value="1"/>
</dbReference>
<dbReference type="InterPro" id="IPR019808">
    <property type="entry name" value="Histidine_triad_CS"/>
</dbReference>
<evidence type="ECO:0000313" key="6">
    <source>
        <dbReference type="Proteomes" id="UP000245461"/>
    </source>
</evidence>
<dbReference type="SUPFAM" id="SSF54197">
    <property type="entry name" value="HIT-like"/>
    <property type="match status" value="1"/>
</dbReference>
<dbReference type="RefSeq" id="WP_109902834.1">
    <property type="nucleotide sequence ID" value="NZ_QGLE01000002.1"/>
</dbReference>
<dbReference type="PROSITE" id="PS51084">
    <property type="entry name" value="HIT_2"/>
    <property type="match status" value="1"/>
</dbReference>
<dbReference type="OrthoDB" id="9784774at2"/>
<name>A0A317EF47_9PROT</name>
<gene>
    <name evidence="5" type="ORF">DKG74_03860</name>
</gene>
<comment type="caution">
    <text evidence="5">The sequence shown here is derived from an EMBL/GenBank/DDBJ whole genome shotgun (WGS) entry which is preliminary data.</text>
</comment>
<evidence type="ECO:0000259" key="4">
    <source>
        <dbReference type="PROSITE" id="PS51084"/>
    </source>
</evidence>
<dbReference type="GO" id="GO:0009117">
    <property type="term" value="P:nucleotide metabolic process"/>
    <property type="evidence" value="ECO:0007669"/>
    <property type="project" value="TreeGrafter"/>
</dbReference>
<dbReference type="PANTHER" id="PTHR46648">
    <property type="entry name" value="HIT FAMILY PROTEIN 1"/>
    <property type="match status" value="1"/>
</dbReference>
<dbReference type="PRINTS" id="PR00332">
    <property type="entry name" value="HISTRIAD"/>
</dbReference>
<feature type="domain" description="HIT" evidence="4">
    <location>
        <begin position="14"/>
        <end position="121"/>
    </location>
</feature>